<reference evidence="6" key="1">
    <citation type="submission" date="2025-08" db="UniProtKB">
        <authorList>
            <consortium name="Ensembl"/>
        </authorList>
    </citation>
    <scope>IDENTIFICATION</scope>
</reference>
<evidence type="ECO:0000256" key="1">
    <source>
        <dbReference type="ARBA" id="ARBA00004613"/>
    </source>
</evidence>
<dbReference type="PANTHER" id="PTHR35860:SF5">
    <property type="entry name" value="PROTEIN FAM24B"/>
    <property type="match status" value="1"/>
</dbReference>
<keyword evidence="4" id="KW-0732">Signal</keyword>
<proteinExistence type="inferred from homology"/>
<comment type="similarity">
    <text evidence="2">Belongs to the FAM24 family.</text>
</comment>
<dbReference type="Ensembl" id="ENSANAT00000014622.1">
    <property type="protein sequence ID" value="ENSANAP00000001580.1"/>
    <property type="gene ID" value="ENSANAG00000014047.1"/>
</dbReference>
<name>A0A2K5BYQ9_AOTNA</name>
<accession>A0A2K5BYQ9</accession>
<evidence type="ECO:0000313" key="7">
    <source>
        <dbReference type="Proteomes" id="UP000233020"/>
    </source>
</evidence>
<evidence type="ECO:0000256" key="5">
    <source>
        <dbReference type="SAM" id="Phobius"/>
    </source>
</evidence>
<comment type="subcellular location">
    <subcellularLocation>
        <location evidence="1">Secreted</location>
    </subcellularLocation>
</comment>
<protein>
    <submittedName>
        <fullName evidence="6">Family with sequence similarity 24 member A</fullName>
    </submittedName>
</protein>
<keyword evidence="5" id="KW-0472">Membrane</keyword>
<evidence type="ECO:0000256" key="3">
    <source>
        <dbReference type="ARBA" id="ARBA00022525"/>
    </source>
</evidence>
<keyword evidence="5" id="KW-0812">Transmembrane</keyword>
<dbReference type="PANTHER" id="PTHR35860">
    <property type="entry name" value="PROTEIN FAM24B"/>
    <property type="match status" value="1"/>
</dbReference>
<dbReference type="Proteomes" id="UP000233020">
    <property type="component" value="Unplaced"/>
</dbReference>
<dbReference type="InterPro" id="IPR028122">
    <property type="entry name" value="FAM24"/>
</dbReference>
<dbReference type="GeneTree" id="ENSGT00940000163005"/>
<organism evidence="6 7">
    <name type="scientific">Aotus nancymaae</name>
    <name type="common">Ma's night monkey</name>
    <dbReference type="NCBI Taxonomy" id="37293"/>
    <lineage>
        <taxon>Eukaryota</taxon>
        <taxon>Metazoa</taxon>
        <taxon>Chordata</taxon>
        <taxon>Craniata</taxon>
        <taxon>Vertebrata</taxon>
        <taxon>Euteleostomi</taxon>
        <taxon>Mammalia</taxon>
        <taxon>Eutheria</taxon>
        <taxon>Euarchontoglires</taxon>
        <taxon>Primates</taxon>
        <taxon>Haplorrhini</taxon>
        <taxon>Platyrrhini</taxon>
        <taxon>Aotidae</taxon>
        <taxon>Aotus</taxon>
    </lineage>
</organism>
<feature type="transmembrane region" description="Helical" evidence="5">
    <location>
        <begin position="12"/>
        <end position="35"/>
    </location>
</feature>
<dbReference type="OMA" id="CLYFKIA"/>
<keyword evidence="7" id="KW-1185">Reference proteome</keyword>
<dbReference type="AlphaFoldDB" id="A0A2K5BYQ9"/>
<reference evidence="6" key="2">
    <citation type="submission" date="2025-09" db="UniProtKB">
        <authorList>
            <consortium name="Ensembl"/>
        </authorList>
    </citation>
    <scope>IDENTIFICATION</scope>
</reference>
<evidence type="ECO:0000256" key="2">
    <source>
        <dbReference type="ARBA" id="ARBA00007386"/>
    </source>
</evidence>
<keyword evidence="3" id="KW-0964">Secreted</keyword>
<keyword evidence="5" id="KW-1133">Transmembrane helix</keyword>
<evidence type="ECO:0000256" key="4">
    <source>
        <dbReference type="ARBA" id="ARBA00022729"/>
    </source>
</evidence>
<dbReference type="Pfam" id="PF15193">
    <property type="entry name" value="FAM24"/>
    <property type="match status" value="1"/>
</dbReference>
<dbReference type="STRING" id="37293.ENSANAP00000001580"/>
<evidence type="ECO:0000313" key="6">
    <source>
        <dbReference type="Ensembl" id="ENSANAP00000001580.1"/>
    </source>
</evidence>
<dbReference type="GO" id="GO:0005576">
    <property type="term" value="C:extracellular region"/>
    <property type="evidence" value="ECO:0007669"/>
    <property type="project" value="UniProtKB-SubCell"/>
</dbReference>
<sequence length="99" mass="10705">VAKMFDLRTKIMIGSGISLLVATIVLLCAVLCLYFKIAKALKAAKESGHNSDKVLYTKNSQAKTIATESCPALKCCEGCRMFAYSDSLPPCCCDLYEGL</sequence>
<gene>
    <name evidence="6" type="primary">FAM24A</name>
</gene>